<dbReference type="InterPro" id="IPR043504">
    <property type="entry name" value="Peptidase_S1_PA_chymotrypsin"/>
</dbReference>
<dbReference type="Gene3D" id="1.25.40.20">
    <property type="entry name" value="Ankyrin repeat-containing domain"/>
    <property type="match status" value="1"/>
</dbReference>
<dbReference type="Pfam" id="PF13606">
    <property type="entry name" value="Ank_3"/>
    <property type="match status" value="1"/>
</dbReference>
<dbReference type="InterPro" id="IPR009003">
    <property type="entry name" value="Peptidase_S1_PA"/>
</dbReference>
<keyword evidence="2 3" id="KW-0040">ANK repeat</keyword>
<dbReference type="Proteomes" id="UP001139646">
    <property type="component" value="Unassembled WGS sequence"/>
</dbReference>
<proteinExistence type="predicted"/>
<evidence type="ECO:0000313" key="4">
    <source>
        <dbReference type="EMBL" id="MCI2283010.1"/>
    </source>
</evidence>
<feature type="repeat" description="ANK" evidence="3">
    <location>
        <begin position="80"/>
        <end position="112"/>
    </location>
</feature>
<keyword evidence="5" id="KW-1185">Reference proteome</keyword>
<keyword evidence="1" id="KW-0677">Repeat</keyword>
<accession>A0ABS9WYD2</accession>
<dbReference type="Pfam" id="PF12796">
    <property type="entry name" value="Ank_2"/>
    <property type="match status" value="1"/>
</dbReference>
<dbReference type="PROSITE" id="PS50088">
    <property type="entry name" value="ANK_REPEAT"/>
    <property type="match status" value="3"/>
</dbReference>
<dbReference type="InterPro" id="IPR002110">
    <property type="entry name" value="Ankyrin_rpt"/>
</dbReference>
<gene>
    <name evidence="4" type="ORF">L3081_05885</name>
</gene>
<comment type="caution">
    <text evidence="4">The sequence shown here is derived from an EMBL/GenBank/DDBJ whole genome shotgun (WGS) entry which is preliminary data.</text>
</comment>
<evidence type="ECO:0000313" key="5">
    <source>
        <dbReference type="Proteomes" id="UP001139646"/>
    </source>
</evidence>
<dbReference type="Gene3D" id="2.40.10.10">
    <property type="entry name" value="Trypsin-like serine proteases"/>
    <property type="match status" value="2"/>
</dbReference>
<dbReference type="SUPFAM" id="SSF50494">
    <property type="entry name" value="Trypsin-like serine proteases"/>
    <property type="match status" value="1"/>
</dbReference>
<feature type="repeat" description="ANK" evidence="3">
    <location>
        <begin position="47"/>
        <end position="79"/>
    </location>
</feature>
<dbReference type="SUPFAM" id="SSF48403">
    <property type="entry name" value="Ankyrin repeat"/>
    <property type="match status" value="1"/>
</dbReference>
<dbReference type="InterPro" id="IPR001940">
    <property type="entry name" value="Peptidase_S1C"/>
</dbReference>
<reference evidence="4" key="1">
    <citation type="submission" date="2022-01" db="EMBL/GenBank/DDBJ databases">
        <title>Colwellia maritima, isolated from seawater.</title>
        <authorList>
            <person name="Kristyanto S."/>
            <person name="Jung J."/>
            <person name="Jeon C.O."/>
        </authorList>
    </citation>
    <scope>NUCLEOTIDE SEQUENCE</scope>
    <source>
        <strain evidence="4">MSW7</strain>
    </source>
</reference>
<dbReference type="PROSITE" id="PS50297">
    <property type="entry name" value="ANK_REP_REGION"/>
    <property type="match status" value="2"/>
</dbReference>
<feature type="repeat" description="ANK" evidence="3">
    <location>
        <begin position="113"/>
        <end position="145"/>
    </location>
</feature>
<dbReference type="Pfam" id="PF13365">
    <property type="entry name" value="Trypsin_2"/>
    <property type="match status" value="1"/>
</dbReference>
<name>A0ABS9WYD2_9GAMM</name>
<dbReference type="PANTHER" id="PTHR24171">
    <property type="entry name" value="ANKYRIN REPEAT DOMAIN-CONTAINING PROTEIN 39-RELATED"/>
    <property type="match status" value="1"/>
</dbReference>
<organism evidence="4 5">
    <name type="scientific">Colwellia maritima</name>
    <dbReference type="NCBI Taxonomy" id="2912588"/>
    <lineage>
        <taxon>Bacteria</taxon>
        <taxon>Pseudomonadati</taxon>
        <taxon>Pseudomonadota</taxon>
        <taxon>Gammaproteobacteria</taxon>
        <taxon>Alteromonadales</taxon>
        <taxon>Colwelliaceae</taxon>
        <taxon>Colwellia</taxon>
    </lineage>
</organism>
<dbReference type="InterPro" id="IPR036770">
    <property type="entry name" value="Ankyrin_rpt-contain_sf"/>
</dbReference>
<evidence type="ECO:0000256" key="2">
    <source>
        <dbReference type="ARBA" id="ARBA00023043"/>
    </source>
</evidence>
<evidence type="ECO:0000256" key="3">
    <source>
        <dbReference type="PROSITE-ProRule" id="PRU00023"/>
    </source>
</evidence>
<dbReference type="RefSeq" id="WP_242284148.1">
    <property type="nucleotide sequence ID" value="NZ_JAKKSL010000001.1"/>
</dbReference>
<dbReference type="PRINTS" id="PR00834">
    <property type="entry name" value="PROTEASES2C"/>
</dbReference>
<protein>
    <submittedName>
        <fullName evidence="4">Trypsin-like peptidase domain-containing protein</fullName>
    </submittedName>
</protein>
<sequence length="390" mass="42419">MVKSGAPINTTSTKYNTPLNQAIISFRFEITKYLLNNGAKIDHVGPKANTALHYATLSQKADLFKLIMHFKPNVNAVNREGNTPLIMAVMKNKTNMLNELLSAGASVNVQNIYGDTALHWAINKKNVSLIKALVSFGADPYLHSAASGTAMHMAKNDYYIQSLLQRPIPPAKEKIKKPNKGELIGTGSGFVINDLGYIITNYHVVEGCNGTEVFSNSTQYPARVVHVDKHNDLAVLKVNLLTDDYVHISNKEVHDLGEEVVVLGYPLISLMGNTIKLTTGSLSALSGLGGDSSNYQISAPIQPGNSGGPVFDSTGAVIGVIVSKLSDSYMLKSQGNVPQNVNFAIKSNILKAFLKANKVKYHQSSRSNQLRAKDIYKLNENAVKMLLCFN</sequence>
<dbReference type="SMART" id="SM00248">
    <property type="entry name" value="ANK"/>
    <property type="match status" value="4"/>
</dbReference>
<dbReference type="EMBL" id="JAKKSL010000001">
    <property type="protein sequence ID" value="MCI2283010.1"/>
    <property type="molecule type" value="Genomic_DNA"/>
</dbReference>
<evidence type="ECO:0000256" key="1">
    <source>
        <dbReference type="ARBA" id="ARBA00022737"/>
    </source>
</evidence>